<organism evidence="10 11">
    <name type="scientific">Chitinophaga caseinilytica</name>
    <dbReference type="NCBI Taxonomy" id="2267521"/>
    <lineage>
        <taxon>Bacteria</taxon>
        <taxon>Pseudomonadati</taxon>
        <taxon>Bacteroidota</taxon>
        <taxon>Chitinophagia</taxon>
        <taxon>Chitinophagales</taxon>
        <taxon>Chitinophagaceae</taxon>
        <taxon>Chitinophaga</taxon>
    </lineage>
</organism>
<feature type="domain" description="Mechanosensitive ion channel MscS" evidence="8">
    <location>
        <begin position="109"/>
        <end position="175"/>
    </location>
</feature>
<evidence type="ECO:0000259" key="8">
    <source>
        <dbReference type="Pfam" id="PF00924"/>
    </source>
</evidence>
<evidence type="ECO:0000313" key="11">
    <source>
        <dbReference type="Proteomes" id="UP001449657"/>
    </source>
</evidence>
<feature type="transmembrane region" description="Helical" evidence="7">
    <location>
        <begin position="59"/>
        <end position="82"/>
    </location>
</feature>
<evidence type="ECO:0000313" key="10">
    <source>
        <dbReference type="EMBL" id="WZN45008.1"/>
    </source>
</evidence>
<keyword evidence="4 7" id="KW-0812">Transmembrane</keyword>
<accession>A0ABZ2YZY4</accession>
<keyword evidence="11" id="KW-1185">Reference proteome</keyword>
<evidence type="ECO:0000256" key="7">
    <source>
        <dbReference type="SAM" id="Phobius"/>
    </source>
</evidence>
<dbReference type="InterPro" id="IPR006685">
    <property type="entry name" value="MscS_channel_2nd"/>
</dbReference>
<reference evidence="10 11" key="1">
    <citation type="submission" date="2024-03" db="EMBL/GenBank/DDBJ databases">
        <title>Chitinophaga caseinilytica sp. nov., a casein hydrolysing bacterium isolated from forest soil.</title>
        <authorList>
            <person name="Lee D.S."/>
            <person name="Han D.M."/>
            <person name="Baek J.H."/>
            <person name="Choi D.G."/>
            <person name="Jeon J.H."/>
            <person name="Jeon C.O."/>
        </authorList>
    </citation>
    <scope>NUCLEOTIDE SEQUENCE [LARGE SCALE GENOMIC DNA]</scope>
    <source>
        <strain evidence="10 11">KACC 19118</strain>
    </source>
</reference>
<dbReference type="InterPro" id="IPR006686">
    <property type="entry name" value="MscS_channel_CS"/>
</dbReference>
<evidence type="ECO:0000256" key="2">
    <source>
        <dbReference type="ARBA" id="ARBA00008017"/>
    </source>
</evidence>
<evidence type="ECO:0000256" key="1">
    <source>
        <dbReference type="ARBA" id="ARBA00004651"/>
    </source>
</evidence>
<dbReference type="Gene3D" id="2.30.30.60">
    <property type="match status" value="1"/>
</dbReference>
<dbReference type="Gene3D" id="1.10.287.1260">
    <property type="match status" value="1"/>
</dbReference>
<sequence length="271" mass="30320">MEWTQLILEKLQRWGQAAINMLPNLALAVVIFLVFYLLAKLARNLVYKLSCRLSHKQALSNLFAGVTYFIIFAIGLFTALEVLKLDKAVSSLLAGAGIIGLALGFAFQDLTSNFISGIYITFRKPFDTGHVIETNGFTGTVENIQFRSTTMRTSDGQHLIIPNKDIFQKPIINHSLTTERKIELHLLIPFAKDPAPALDDIVKTAMGVVNQLKTGGVRKPPEVWFENIEGNSLKLMVSLWISNQTDVSFNKSRHQLISKLLDALRQKQLLP</sequence>
<protein>
    <submittedName>
        <fullName evidence="10">Mechanosensitive ion channel</fullName>
    </submittedName>
</protein>
<dbReference type="InterPro" id="IPR008910">
    <property type="entry name" value="MSC_TM_helix"/>
</dbReference>
<dbReference type="InterPro" id="IPR010920">
    <property type="entry name" value="LSM_dom_sf"/>
</dbReference>
<dbReference type="SUPFAM" id="SSF82861">
    <property type="entry name" value="Mechanosensitive channel protein MscS (YggB), transmembrane region"/>
    <property type="match status" value="1"/>
</dbReference>
<dbReference type="Proteomes" id="UP001449657">
    <property type="component" value="Chromosome"/>
</dbReference>
<dbReference type="Pfam" id="PF21088">
    <property type="entry name" value="MS_channel_1st"/>
    <property type="match status" value="1"/>
</dbReference>
<dbReference type="PROSITE" id="PS01246">
    <property type="entry name" value="UPF0003"/>
    <property type="match status" value="1"/>
</dbReference>
<dbReference type="Pfam" id="PF00924">
    <property type="entry name" value="MS_channel_2nd"/>
    <property type="match status" value="1"/>
</dbReference>
<proteinExistence type="inferred from homology"/>
<dbReference type="InterPro" id="IPR023408">
    <property type="entry name" value="MscS_beta-dom_sf"/>
</dbReference>
<name>A0ABZ2YZY4_9BACT</name>
<dbReference type="RefSeq" id="WP_341839767.1">
    <property type="nucleotide sequence ID" value="NZ_CP149792.1"/>
</dbReference>
<feature type="transmembrane region" description="Helical" evidence="7">
    <location>
        <begin position="88"/>
        <end position="107"/>
    </location>
</feature>
<keyword evidence="3" id="KW-1003">Cell membrane</keyword>
<dbReference type="PANTHER" id="PTHR30221:SF1">
    <property type="entry name" value="SMALL-CONDUCTANCE MECHANOSENSITIVE CHANNEL"/>
    <property type="match status" value="1"/>
</dbReference>
<dbReference type="Pfam" id="PF05552">
    <property type="entry name" value="MS_channel_1st_1"/>
    <property type="match status" value="1"/>
</dbReference>
<evidence type="ECO:0000256" key="6">
    <source>
        <dbReference type="ARBA" id="ARBA00023136"/>
    </source>
</evidence>
<feature type="transmembrane region" description="Helical" evidence="7">
    <location>
        <begin position="20"/>
        <end position="39"/>
    </location>
</feature>
<comment type="similarity">
    <text evidence="2">Belongs to the MscS (TC 1.A.23) family.</text>
</comment>
<feature type="domain" description="Mechanosensitive ion channel transmembrane helices 2/3" evidence="9">
    <location>
        <begin position="66"/>
        <end position="108"/>
    </location>
</feature>
<dbReference type="SUPFAM" id="SSF50182">
    <property type="entry name" value="Sm-like ribonucleoproteins"/>
    <property type="match status" value="1"/>
</dbReference>
<comment type="subcellular location">
    <subcellularLocation>
        <location evidence="1">Cell membrane</location>
        <topology evidence="1">Multi-pass membrane protein</topology>
    </subcellularLocation>
</comment>
<dbReference type="PANTHER" id="PTHR30221">
    <property type="entry name" value="SMALL-CONDUCTANCE MECHANOSENSITIVE CHANNEL"/>
    <property type="match status" value="1"/>
</dbReference>
<evidence type="ECO:0000256" key="5">
    <source>
        <dbReference type="ARBA" id="ARBA00022989"/>
    </source>
</evidence>
<keyword evidence="5 7" id="KW-1133">Transmembrane helix</keyword>
<dbReference type="InterPro" id="IPR011014">
    <property type="entry name" value="MscS_channel_TM-2"/>
</dbReference>
<evidence type="ECO:0000256" key="4">
    <source>
        <dbReference type="ARBA" id="ARBA00022692"/>
    </source>
</evidence>
<keyword evidence="6 7" id="KW-0472">Membrane</keyword>
<evidence type="ECO:0000259" key="9">
    <source>
        <dbReference type="Pfam" id="PF21088"/>
    </source>
</evidence>
<dbReference type="InterPro" id="IPR045275">
    <property type="entry name" value="MscS_archaea/bacteria_type"/>
</dbReference>
<dbReference type="InterPro" id="IPR049142">
    <property type="entry name" value="MS_channel_1st"/>
</dbReference>
<gene>
    <name evidence="10" type="ORF">WJU22_19105</name>
</gene>
<dbReference type="EMBL" id="CP150096">
    <property type="protein sequence ID" value="WZN45008.1"/>
    <property type="molecule type" value="Genomic_DNA"/>
</dbReference>
<evidence type="ECO:0000256" key="3">
    <source>
        <dbReference type="ARBA" id="ARBA00022475"/>
    </source>
</evidence>